<protein>
    <submittedName>
        <fullName evidence="1">Uncharacterized protein</fullName>
    </submittedName>
</protein>
<evidence type="ECO:0000313" key="1">
    <source>
        <dbReference type="EMBL" id="GAI71896.1"/>
    </source>
</evidence>
<sequence length="82" mass="9630">QSASKLIDEETKKKLQEQREIFEKKLTQVELEKKKAFETRLSAIKEKLKAKAVRKAKRRAIVKMCIPAPIFTRLAGFLLRRF</sequence>
<reference evidence="1" key="1">
    <citation type="journal article" date="2014" name="Front. Microbiol.">
        <title>High frequency of phylogenetically diverse reductive dehalogenase-homologous genes in deep subseafloor sedimentary metagenomes.</title>
        <authorList>
            <person name="Kawai M."/>
            <person name="Futagami T."/>
            <person name="Toyoda A."/>
            <person name="Takaki Y."/>
            <person name="Nishi S."/>
            <person name="Hori S."/>
            <person name="Arai W."/>
            <person name="Tsubouchi T."/>
            <person name="Morono Y."/>
            <person name="Uchiyama I."/>
            <person name="Ito T."/>
            <person name="Fujiyama A."/>
            <person name="Inagaki F."/>
            <person name="Takami H."/>
        </authorList>
    </citation>
    <scope>NUCLEOTIDE SEQUENCE</scope>
    <source>
        <strain evidence="1">Expedition CK06-06</strain>
    </source>
</reference>
<feature type="non-terminal residue" evidence="1">
    <location>
        <position position="1"/>
    </location>
</feature>
<accession>X1RYA2</accession>
<gene>
    <name evidence="1" type="ORF">S06H3_65837</name>
</gene>
<proteinExistence type="predicted"/>
<name>X1RYA2_9ZZZZ</name>
<dbReference type="EMBL" id="BARV01044525">
    <property type="protein sequence ID" value="GAI71896.1"/>
    <property type="molecule type" value="Genomic_DNA"/>
</dbReference>
<comment type="caution">
    <text evidence="1">The sequence shown here is derived from an EMBL/GenBank/DDBJ whole genome shotgun (WGS) entry which is preliminary data.</text>
</comment>
<organism evidence="1">
    <name type="scientific">marine sediment metagenome</name>
    <dbReference type="NCBI Taxonomy" id="412755"/>
    <lineage>
        <taxon>unclassified sequences</taxon>
        <taxon>metagenomes</taxon>
        <taxon>ecological metagenomes</taxon>
    </lineage>
</organism>
<dbReference type="AlphaFoldDB" id="X1RYA2"/>
<feature type="non-terminal residue" evidence="1">
    <location>
        <position position="82"/>
    </location>
</feature>